<keyword evidence="1" id="KW-0134">Cell wall</keyword>
<feature type="transmembrane region" description="Helical" evidence="7">
    <location>
        <begin position="1895"/>
        <end position="1914"/>
    </location>
</feature>
<feature type="domain" description="Gram-positive cocci surface proteins LPxTG" evidence="8">
    <location>
        <begin position="1886"/>
        <end position="1918"/>
    </location>
</feature>
<keyword evidence="7" id="KW-0812">Transmembrane</keyword>
<feature type="compositionally biased region" description="Polar residues" evidence="6">
    <location>
        <begin position="1832"/>
        <end position="1854"/>
    </location>
</feature>
<keyword evidence="7" id="KW-1133">Transmembrane helix</keyword>
<protein>
    <submittedName>
        <fullName evidence="9">MucBP domain-containing protein</fullName>
    </submittedName>
</protein>
<dbReference type="PROSITE" id="PS00018">
    <property type="entry name" value="EF_HAND_1"/>
    <property type="match status" value="1"/>
</dbReference>
<dbReference type="EMBL" id="JBHTMO010000018">
    <property type="protein sequence ID" value="MFD1393179.1"/>
    <property type="molecule type" value="Genomic_DNA"/>
</dbReference>
<dbReference type="Pfam" id="PF06458">
    <property type="entry name" value="MucBP"/>
    <property type="match status" value="1"/>
</dbReference>
<comment type="caution">
    <text evidence="9">The sequence shown here is derived from an EMBL/GenBank/DDBJ whole genome shotgun (WGS) entry which is preliminary data.</text>
</comment>
<keyword evidence="5" id="KW-0572">Peptidoglycan-anchor</keyword>
<evidence type="ECO:0000256" key="6">
    <source>
        <dbReference type="SAM" id="MobiDB-lite"/>
    </source>
</evidence>
<feature type="compositionally biased region" description="Low complexity" evidence="6">
    <location>
        <begin position="1860"/>
        <end position="1870"/>
    </location>
</feature>
<accession>A0ABW4B829</accession>
<evidence type="ECO:0000256" key="1">
    <source>
        <dbReference type="ARBA" id="ARBA00022512"/>
    </source>
</evidence>
<keyword evidence="7" id="KW-0472">Membrane</keyword>
<dbReference type="InterPro" id="IPR009459">
    <property type="entry name" value="MucBP_dom"/>
</dbReference>
<organism evidence="9 10">
    <name type="scientific">Lacticaseibacillus jixianensis</name>
    <dbReference type="NCBI Taxonomy" id="2486012"/>
    <lineage>
        <taxon>Bacteria</taxon>
        <taxon>Bacillati</taxon>
        <taxon>Bacillota</taxon>
        <taxon>Bacilli</taxon>
        <taxon>Lactobacillales</taxon>
        <taxon>Lactobacillaceae</taxon>
        <taxon>Lacticaseibacillus</taxon>
    </lineage>
</organism>
<evidence type="ECO:0000256" key="5">
    <source>
        <dbReference type="ARBA" id="ARBA00023088"/>
    </source>
</evidence>
<feature type="compositionally biased region" description="Low complexity" evidence="6">
    <location>
        <begin position="1"/>
        <end position="38"/>
    </location>
</feature>
<dbReference type="InterPro" id="IPR019931">
    <property type="entry name" value="LPXTG_anchor"/>
</dbReference>
<keyword evidence="3" id="KW-0732">Signal</keyword>
<dbReference type="RefSeq" id="WP_164510725.1">
    <property type="nucleotide sequence ID" value="NZ_JBHTMO010000018.1"/>
</dbReference>
<proteinExistence type="predicted"/>
<evidence type="ECO:0000313" key="9">
    <source>
        <dbReference type="EMBL" id="MFD1393179.1"/>
    </source>
</evidence>
<feature type="region of interest" description="Disordered" evidence="6">
    <location>
        <begin position="1"/>
        <end position="142"/>
    </location>
</feature>
<evidence type="ECO:0000256" key="3">
    <source>
        <dbReference type="ARBA" id="ARBA00022729"/>
    </source>
</evidence>
<name>A0ABW4B829_9LACO</name>
<feature type="compositionally biased region" description="Low complexity" evidence="6">
    <location>
        <begin position="105"/>
        <end position="121"/>
    </location>
</feature>
<dbReference type="Pfam" id="PF00746">
    <property type="entry name" value="Gram_pos_anchor"/>
    <property type="match status" value="1"/>
</dbReference>
<feature type="compositionally biased region" description="Low complexity" evidence="6">
    <location>
        <begin position="63"/>
        <end position="83"/>
    </location>
</feature>
<feature type="region of interest" description="Disordered" evidence="6">
    <location>
        <begin position="1820"/>
        <end position="1887"/>
    </location>
</feature>
<feature type="region of interest" description="Disordered" evidence="6">
    <location>
        <begin position="688"/>
        <end position="710"/>
    </location>
</feature>
<dbReference type="InterPro" id="IPR041495">
    <property type="entry name" value="Mub_B2"/>
</dbReference>
<dbReference type="InterPro" id="IPR018247">
    <property type="entry name" value="EF_Hand_1_Ca_BS"/>
</dbReference>
<evidence type="ECO:0000256" key="4">
    <source>
        <dbReference type="ARBA" id="ARBA00022737"/>
    </source>
</evidence>
<gene>
    <name evidence="9" type="ORF">ACFQ3L_06295</name>
</gene>
<dbReference type="Gene3D" id="3.10.20.320">
    <property type="entry name" value="Putative peptidoglycan bound protein (lpxtg motif)"/>
    <property type="match status" value="5"/>
</dbReference>
<dbReference type="PROSITE" id="PS50847">
    <property type="entry name" value="GRAM_POS_ANCHORING"/>
    <property type="match status" value="1"/>
</dbReference>
<keyword evidence="4" id="KW-0677">Repeat</keyword>
<dbReference type="NCBIfam" id="TIGR01167">
    <property type="entry name" value="LPXTG_anchor"/>
    <property type="match status" value="1"/>
</dbReference>
<evidence type="ECO:0000313" key="10">
    <source>
        <dbReference type="Proteomes" id="UP001597249"/>
    </source>
</evidence>
<dbReference type="Gene3D" id="2.60.40.4300">
    <property type="match status" value="4"/>
</dbReference>
<sequence length="1918" mass="200219">MSIQGQSAQAATTGAAASEPAIVATESAPAASDAAEQPAKAEDATAVGTSADKADQSDEGSQADATTAAASAASDSVKTADTTPAQSAVKANVDEAKTAEVAQSTAPAATGAEPAKEAATPSTAKPAEAETARLETTAQTQQFKTAVDPVSATWLNSLTWTPVNPSAGDSYPTLSKSITDSDTTYTFTAFSGPIPGVIDTQESAPLIYNTVADDTNSNYAYGYAFRNPTSFTTTSSYYLRDSTGKYVRVQQPVQTKATYYAGQGSDGKEYIRKDISDEDVDGNGSVGITEILSIDASGAFNHTVFVTNNGKTPIENVKFGTLLDTAITTINKSDNTVSGTPDDGVSVYANGDGSAYLTNIRPDNPAGLTLYLTPTDNDTLIAGRWPGYITTDMLMQTPASGHVNGDALHSPAMDEAAAAELAGGWTGPDSAIEYETPKLSLAPGATTSYSYSEHLYIQQVTQGTITIKYKAEDGTQLKADTTVGGAAGSPFTLTTEDKTIAGYDYDRTEGNVTSFTKGSQTVTLFFKKQGSTETTQTVTQQFQYVDDGKDGENVGDPVSETGKTGEAKTYTATAPAGYILADGQQETIDYTFKPDSPVIDIHLAHDIVPVTPEDPHDADPKAFSATATRVITYVNTSDSTKVPSPATKTQTATLTRTGTEDLATKEVTFSNWSTGTVEAVNSPEVAGYTPDKETVPTASFSTPDVDGQPSATVKVTYSATDETQLFQYVDDDKDGENVDDPVSETGKTGETKTYTATAPAGYVLADGQKSAIGYTIAPNAPVIKIHLAHDIVPVTPMDPHDADPKAFSATATREIDYVNSDDPTKVPSQTTKTQTANLTRTGTEDLATKEITFSDWSTGTVEAVDSPAVPGYTPDQQTVPTASFSTPDANGKPSATVTVTYSATDETQLFQYVDDDKGGEKVGGPVSQTGKTGEAKTYTAAAPAGYVLADGQKNAIGYTIAPNAPVIKIHLAHDIVPVTPKDPHDADPKAFSATATREIKYVNSDDPTKVPSPATQTQTATLTRTGTEDLVSKKVVFSDWSTGTVEAVNSPAVAGYTPDQQTVSAASFSTPDANGKPSATVTVTYTAADETQLFQYVDDDKDGEKVGGPVSQTGKTGEAKTYTATAPAGYVLAKSQADKIPYTLAPNAPVIDIHLAHDTVPVTPQDPHDADSTKLTATGTRTINYVKADGGETVSKSVTQTVTFSRTGTEDAITHEVTYNNDWKSTPTDAQVPYVISPFVKDFAPDQATIPASTLTNGENQTVTVKYYEVKLSDGIQTWTAEKVDQPDNLSAIPYTLVPEGPDGEPIGNPIHLVGNPGEPVSGENIPNFPNTGYDLVPNQPLQVPRTPNTPVPVKYSKTVTKVDVPLYAISYTLQPEGPNGEPIGNPIQLVGNPGEPVSKDNIPDFPGTGYDVVPNQPLKVPSTPNTTVPVEYSKTITKVDVPPFAISYTLQPEGPNGEPIGNPIHLVGNPGEPISKENIPEFPGSGYDLVPNQPLKVPSTPNTTVPVEYSHTITKVDVPPFAIAYTLQPEGPNGEPIGNPIQLVGNPGEPVSKENIPEFPGSGYDLVPNQPLKVPSTPNTTVPVEYSHTITKVDVPPFAIAYTLQPEGPNGEPIGNPIQLVGNPGEPISKENIPETPGSGYDLVPNQPLKVPSTPNTTVPVKYSHTITKVDVPPFAISYTLQPEGPNGEPIGNPIQLVGNPGEPISKDNIPDFPGSGYDLVPNQPLYVPGTPNTTVPVKYSHTITKVAVPPYTIPYTVQPEGPNGEPIGNPIHLVGNPGTPISAGDLPDIPGYTVVPNQNLTVPNEPGASLIVAYTTTPEGATTPEGSLGGDTTTPKGSLGGSVTVTPESTVGGTPAQGAAGSNANGSALTGLNQPAGRTAGKTLPQTGDAQHAGIAALGIALLGLIGLGALAKRKA</sequence>
<keyword evidence="10" id="KW-1185">Reference proteome</keyword>
<evidence type="ECO:0000256" key="7">
    <source>
        <dbReference type="SAM" id="Phobius"/>
    </source>
</evidence>
<evidence type="ECO:0000259" key="8">
    <source>
        <dbReference type="PROSITE" id="PS50847"/>
    </source>
</evidence>
<reference evidence="10" key="1">
    <citation type="journal article" date="2019" name="Int. J. Syst. Evol. Microbiol.">
        <title>The Global Catalogue of Microorganisms (GCM) 10K type strain sequencing project: providing services to taxonomists for standard genome sequencing and annotation.</title>
        <authorList>
            <consortium name="The Broad Institute Genomics Platform"/>
            <consortium name="The Broad Institute Genome Sequencing Center for Infectious Disease"/>
            <person name="Wu L."/>
            <person name="Ma J."/>
        </authorList>
    </citation>
    <scope>NUCLEOTIDE SEQUENCE [LARGE SCALE GENOMIC DNA]</scope>
    <source>
        <strain evidence="10">CCM 8911</strain>
    </source>
</reference>
<dbReference type="Pfam" id="PF17966">
    <property type="entry name" value="Muc_B2"/>
    <property type="match status" value="4"/>
</dbReference>
<keyword evidence="2" id="KW-0964">Secreted</keyword>
<dbReference type="Proteomes" id="UP001597249">
    <property type="component" value="Unassembled WGS sequence"/>
</dbReference>
<evidence type="ECO:0000256" key="2">
    <source>
        <dbReference type="ARBA" id="ARBA00022525"/>
    </source>
</evidence>